<keyword evidence="2" id="KW-0378">Hydrolase</keyword>
<dbReference type="SMART" id="SM00518">
    <property type="entry name" value="AP2Ec"/>
    <property type="match status" value="1"/>
</dbReference>
<dbReference type="InterPro" id="IPR001719">
    <property type="entry name" value="AP_endonuc_2"/>
</dbReference>
<dbReference type="PANTHER" id="PTHR21445:SF0">
    <property type="entry name" value="APURINIC-APYRIMIDINIC ENDONUCLEASE"/>
    <property type="match status" value="1"/>
</dbReference>
<dbReference type="Gene3D" id="3.20.20.150">
    <property type="entry name" value="Divalent-metal-dependent TIM barrel enzymes"/>
    <property type="match status" value="1"/>
</dbReference>
<dbReference type="Proteomes" id="UP000194903">
    <property type="component" value="Unassembled WGS sequence"/>
</dbReference>
<dbReference type="AlphaFoldDB" id="A0A252F5Y6"/>
<name>A0A252F5Y6_9FIRM</name>
<evidence type="ECO:0000313" key="3">
    <source>
        <dbReference type="Proteomes" id="UP000194903"/>
    </source>
</evidence>
<dbReference type="GO" id="GO:0008270">
    <property type="term" value="F:zinc ion binding"/>
    <property type="evidence" value="ECO:0007669"/>
    <property type="project" value="InterPro"/>
</dbReference>
<dbReference type="GO" id="GO:0006284">
    <property type="term" value="P:base-excision repair"/>
    <property type="evidence" value="ECO:0007669"/>
    <property type="project" value="TreeGrafter"/>
</dbReference>
<sequence>MEAVFGPAGNAESFAAAGFRATADAPAWLAQMGLTAYEYQCGRGVRVGTETAQKIGQAARDNGITLSLHAPYFINLSTDDDVQREKNARYVLESCRAAHDMGADRIVVHTGGVGKRSRAQAMENSRDNVRRILEQRDAAGYDDVTICLETMGKINVIGTAEEIMELVALDDRLLPCIDFGHLNARTHGGMCTREDVAALFDLMENTIGMERARVFHSHFSKIEYGKGGEVRHLTFSDTVYGPKFDAVAQETAARGYTPRFICESAGTQAEDAAAMMRCYQEYMKQFSAIDKKV</sequence>
<accession>A0A252F5Y6</accession>
<evidence type="ECO:0000313" key="2">
    <source>
        <dbReference type="EMBL" id="OUM21070.1"/>
    </source>
</evidence>
<dbReference type="GO" id="GO:0008081">
    <property type="term" value="F:phosphoric diester hydrolase activity"/>
    <property type="evidence" value="ECO:0007669"/>
    <property type="project" value="TreeGrafter"/>
</dbReference>
<dbReference type="GO" id="GO:0003677">
    <property type="term" value="F:DNA binding"/>
    <property type="evidence" value="ECO:0007669"/>
    <property type="project" value="InterPro"/>
</dbReference>
<gene>
    <name evidence="2" type="ORF">CBW42_05665</name>
</gene>
<keyword evidence="2" id="KW-0255">Endonuclease</keyword>
<dbReference type="EMBL" id="NHOC01000004">
    <property type="protein sequence ID" value="OUM21070.1"/>
    <property type="molecule type" value="Genomic_DNA"/>
</dbReference>
<comment type="caution">
    <text evidence="2">The sequence shown here is derived from an EMBL/GenBank/DDBJ whole genome shotgun (WGS) entry which is preliminary data.</text>
</comment>
<feature type="domain" description="Xylose isomerase-like TIM barrel" evidence="1">
    <location>
        <begin position="27"/>
        <end position="277"/>
    </location>
</feature>
<keyword evidence="2" id="KW-0540">Nuclease</keyword>
<proteinExistence type="predicted"/>
<dbReference type="PANTHER" id="PTHR21445">
    <property type="entry name" value="ENDONUCLEASE IV ENDODEOXYRIBONUCLEASE IV"/>
    <property type="match status" value="1"/>
</dbReference>
<dbReference type="Pfam" id="PF01261">
    <property type="entry name" value="AP_endonuc_2"/>
    <property type="match status" value="1"/>
</dbReference>
<organism evidence="2 3">
    <name type="scientific">Butyricicoccus porcorum</name>
    <dbReference type="NCBI Taxonomy" id="1945634"/>
    <lineage>
        <taxon>Bacteria</taxon>
        <taxon>Bacillati</taxon>
        <taxon>Bacillota</taxon>
        <taxon>Clostridia</taxon>
        <taxon>Eubacteriales</taxon>
        <taxon>Butyricicoccaceae</taxon>
        <taxon>Butyricicoccus</taxon>
    </lineage>
</organism>
<dbReference type="InterPro" id="IPR036237">
    <property type="entry name" value="Xyl_isomerase-like_sf"/>
</dbReference>
<dbReference type="OrthoDB" id="9805666at2"/>
<keyword evidence="3" id="KW-1185">Reference proteome</keyword>
<dbReference type="GO" id="GO:0003906">
    <property type="term" value="F:DNA-(apurinic or apyrimidinic site) endonuclease activity"/>
    <property type="evidence" value="ECO:0007669"/>
    <property type="project" value="TreeGrafter"/>
</dbReference>
<evidence type="ECO:0000259" key="1">
    <source>
        <dbReference type="Pfam" id="PF01261"/>
    </source>
</evidence>
<reference evidence="2 3" key="1">
    <citation type="submission" date="2017-05" db="EMBL/GenBank/DDBJ databases">
        <title>Butyricicoccus porcorum sp. nov. a butyrate-producing bacterium from the swine intestinal tract.</title>
        <authorList>
            <person name="Trachsel J."/>
            <person name="Humphrey S."/>
            <person name="Allen H.K."/>
        </authorList>
    </citation>
    <scope>NUCLEOTIDE SEQUENCE [LARGE SCALE GENOMIC DNA]</scope>
    <source>
        <strain evidence="2">BB10</strain>
    </source>
</reference>
<dbReference type="RefSeq" id="WP_087018618.1">
    <property type="nucleotide sequence ID" value="NZ_CP178353.1"/>
</dbReference>
<dbReference type="SUPFAM" id="SSF51658">
    <property type="entry name" value="Xylose isomerase-like"/>
    <property type="match status" value="1"/>
</dbReference>
<dbReference type="InterPro" id="IPR013022">
    <property type="entry name" value="Xyl_isomerase-like_TIM-brl"/>
</dbReference>
<protein>
    <submittedName>
        <fullName evidence="2">Endonuclease IV</fullName>
    </submittedName>
</protein>